<reference evidence="6 7" key="1">
    <citation type="journal article" date="2021" name="Nat. Commun.">
        <title>Genetic determinants of endophytism in the Arabidopsis root mycobiome.</title>
        <authorList>
            <person name="Mesny F."/>
            <person name="Miyauchi S."/>
            <person name="Thiergart T."/>
            <person name="Pickel B."/>
            <person name="Atanasova L."/>
            <person name="Karlsson M."/>
            <person name="Huettel B."/>
            <person name="Barry K.W."/>
            <person name="Haridas S."/>
            <person name="Chen C."/>
            <person name="Bauer D."/>
            <person name="Andreopoulos W."/>
            <person name="Pangilinan J."/>
            <person name="LaButti K."/>
            <person name="Riley R."/>
            <person name="Lipzen A."/>
            <person name="Clum A."/>
            <person name="Drula E."/>
            <person name="Henrissat B."/>
            <person name="Kohler A."/>
            <person name="Grigoriev I.V."/>
            <person name="Martin F.M."/>
            <person name="Hacquard S."/>
        </authorList>
    </citation>
    <scope>NUCLEOTIDE SEQUENCE [LARGE SCALE GENOMIC DNA]</scope>
    <source>
        <strain evidence="6 7">MPI-CAGE-CH-0241</strain>
    </source>
</reference>
<evidence type="ECO:0000256" key="1">
    <source>
        <dbReference type="ARBA" id="ARBA00004141"/>
    </source>
</evidence>
<comment type="similarity">
    <text evidence="5">Belongs to the class VI-like SAM-binding methyltransferase superfamily. Isoprenylcysteine carboxyl methyltransferase family.</text>
</comment>
<comment type="subcellular location">
    <subcellularLocation>
        <location evidence="5">Endoplasmic reticulum membrane</location>
        <topology evidence="5">Multi-pass membrane protein</topology>
    </subcellularLocation>
    <subcellularLocation>
        <location evidence="1">Membrane</location>
        <topology evidence="1">Multi-pass membrane protein</topology>
    </subcellularLocation>
</comment>
<keyword evidence="5" id="KW-0808">Transferase</keyword>
<dbReference type="PANTHER" id="PTHR12714:SF9">
    <property type="entry name" value="PROTEIN-S-ISOPRENYLCYSTEINE O-METHYLTRANSFERASE"/>
    <property type="match status" value="1"/>
</dbReference>
<keyword evidence="3 5" id="KW-1133">Transmembrane helix</keyword>
<dbReference type="GO" id="GO:0005789">
    <property type="term" value="C:endoplasmic reticulum membrane"/>
    <property type="evidence" value="ECO:0007669"/>
    <property type="project" value="UniProtKB-SubCell"/>
</dbReference>
<evidence type="ECO:0000256" key="2">
    <source>
        <dbReference type="ARBA" id="ARBA00022692"/>
    </source>
</evidence>
<dbReference type="GO" id="GO:0004671">
    <property type="term" value="F:protein C-terminal S-isoprenylcysteine carboxyl O-methyltransferase activity"/>
    <property type="evidence" value="ECO:0007669"/>
    <property type="project" value="UniProtKB-EC"/>
</dbReference>
<dbReference type="Proteomes" id="UP000777438">
    <property type="component" value="Unassembled WGS sequence"/>
</dbReference>
<dbReference type="Gene3D" id="1.20.120.1630">
    <property type="match status" value="1"/>
</dbReference>
<keyword evidence="2 5" id="KW-0812">Transmembrane</keyword>
<keyword evidence="5" id="KW-0256">Endoplasmic reticulum</keyword>
<protein>
    <recommendedName>
        <fullName evidence="5">Protein-S-isoprenylcysteine O-methyltransferase</fullName>
        <ecNumber evidence="5">2.1.1.100</ecNumber>
    </recommendedName>
</protein>
<evidence type="ECO:0000256" key="4">
    <source>
        <dbReference type="ARBA" id="ARBA00023136"/>
    </source>
</evidence>
<accession>A0A9P9AR86</accession>
<keyword evidence="7" id="KW-1185">Reference proteome</keyword>
<evidence type="ECO:0000313" key="7">
    <source>
        <dbReference type="Proteomes" id="UP000777438"/>
    </source>
</evidence>
<name>A0A9P9AR86_9HYPO</name>
<comment type="caution">
    <text evidence="6">The sequence shown here is derived from an EMBL/GenBank/DDBJ whole genome shotgun (WGS) entry which is preliminary data.</text>
</comment>
<keyword evidence="4 5" id="KW-0472">Membrane</keyword>
<proteinExistence type="inferred from homology"/>
<dbReference type="GO" id="GO:0032259">
    <property type="term" value="P:methylation"/>
    <property type="evidence" value="ECO:0007669"/>
    <property type="project" value="UniProtKB-KW"/>
</dbReference>
<feature type="transmembrane region" description="Helical" evidence="5">
    <location>
        <begin position="188"/>
        <end position="209"/>
    </location>
</feature>
<dbReference type="AlphaFoldDB" id="A0A9P9AR86"/>
<sequence>MPLASSIPQAALAATIIASSVGTYIALSPPNPVTKSAPSTGDWVRWANLTHRHTTKATLAPLGLLALHTSTLACLYPTIPSFVLRHGAENGLNRSLITWSPETCIPLALIICAGIPLRLVSYASLGKNFTFALTEPDHLKTTGIYRYVQHPSYTGIFILMLSNILLLGRTDGVLSCWVSPSWYESIGFLRWISTPIAWSLFLGGIWTRVNEEELMLRVKFGAEWERWHSRTARFIPYLL</sequence>
<dbReference type="OrthoDB" id="422086at2759"/>
<feature type="transmembrane region" description="Helical" evidence="5">
    <location>
        <begin position="59"/>
        <end position="79"/>
    </location>
</feature>
<dbReference type="InterPro" id="IPR007269">
    <property type="entry name" value="ICMT_MeTrfase"/>
</dbReference>
<dbReference type="Pfam" id="PF04140">
    <property type="entry name" value="ICMT"/>
    <property type="match status" value="1"/>
</dbReference>
<keyword evidence="5" id="KW-0489">Methyltransferase</keyword>
<dbReference type="PANTHER" id="PTHR12714">
    <property type="entry name" value="PROTEIN-S ISOPRENYLCYSTEINE O-METHYLTRANSFERASE"/>
    <property type="match status" value="1"/>
</dbReference>
<feature type="transmembrane region" description="Helical" evidence="5">
    <location>
        <begin position="99"/>
        <end position="120"/>
    </location>
</feature>
<evidence type="ECO:0000256" key="3">
    <source>
        <dbReference type="ARBA" id="ARBA00022989"/>
    </source>
</evidence>
<dbReference type="EMBL" id="JAGPYM010000007">
    <property type="protein sequence ID" value="KAH6892483.1"/>
    <property type="molecule type" value="Genomic_DNA"/>
</dbReference>
<dbReference type="EC" id="2.1.1.100" evidence="5"/>
<comment type="catalytic activity">
    <reaction evidence="5">
        <text>[protein]-C-terminal S-[(2E,6E)-farnesyl]-L-cysteine + S-adenosyl-L-methionine = [protein]-C-terminal S-[(2E,6E)-farnesyl]-L-cysteine methyl ester + S-adenosyl-L-homocysteine</text>
        <dbReference type="Rhea" id="RHEA:21672"/>
        <dbReference type="Rhea" id="RHEA-COMP:12125"/>
        <dbReference type="Rhea" id="RHEA-COMP:12126"/>
        <dbReference type="ChEBI" id="CHEBI:57856"/>
        <dbReference type="ChEBI" id="CHEBI:59789"/>
        <dbReference type="ChEBI" id="CHEBI:90510"/>
        <dbReference type="ChEBI" id="CHEBI:90511"/>
        <dbReference type="EC" id="2.1.1.100"/>
    </reaction>
</comment>
<keyword evidence="5" id="KW-0949">S-adenosyl-L-methionine</keyword>
<feature type="transmembrane region" description="Helical" evidence="5">
    <location>
        <begin position="150"/>
        <end position="168"/>
    </location>
</feature>
<organism evidence="6 7">
    <name type="scientific">Thelonectria olida</name>
    <dbReference type="NCBI Taxonomy" id="1576542"/>
    <lineage>
        <taxon>Eukaryota</taxon>
        <taxon>Fungi</taxon>
        <taxon>Dikarya</taxon>
        <taxon>Ascomycota</taxon>
        <taxon>Pezizomycotina</taxon>
        <taxon>Sordariomycetes</taxon>
        <taxon>Hypocreomycetidae</taxon>
        <taxon>Hypocreales</taxon>
        <taxon>Nectriaceae</taxon>
        <taxon>Thelonectria</taxon>
    </lineage>
</organism>
<evidence type="ECO:0000313" key="6">
    <source>
        <dbReference type="EMBL" id="KAH6892483.1"/>
    </source>
</evidence>
<gene>
    <name evidence="6" type="ORF">B0T10DRAFT_401857</name>
</gene>
<evidence type="ECO:0000256" key="5">
    <source>
        <dbReference type="RuleBase" id="RU362022"/>
    </source>
</evidence>
<feature type="transmembrane region" description="Helical" evidence="5">
    <location>
        <begin position="6"/>
        <end position="27"/>
    </location>
</feature>